<evidence type="ECO:0000256" key="1">
    <source>
        <dbReference type="ARBA" id="ARBA00034125"/>
    </source>
</evidence>
<organism evidence="5 6">
    <name type="scientific">Fragilariopsis cylindrus CCMP1102</name>
    <dbReference type="NCBI Taxonomy" id="635003"/>
    <lineage>
        <taxon>Eukaryota</taxon>
        <taxon>Sar</taxon>
        <taxon>Stramenopiles</taxon>
        <taxon>Ochrophyta</taxon>
        <taxon>Bacillariophyta</taxon>
        <taxon>Bacillariophyceae</taxon>
        <taxon>Bacillariophycidae</taxon>
        <taxon>Bacillariales</taxon>
        <taxon>Bacillariaceae</taxon>
        <taxon>Fragilariopsis</taxon>
    </lineage>
</organism>
<feature type="transmembrane region" description="Helical" evidence="3">
    <location>
        <begin position="645"/>
        <end position="668"/>
    </location>
</feature>
<feature type="transmembrane region" description="Helical" evidence="3">
    <location>
        <begin position="558"/>
        <end position="578"/>
    </location>
</feature>
<proteinExistence type="inferred from homology"/>
<dbReference type="AlphaFoldDB" id="A0A1E7EN24"/>
<feature type="transmembrane region" description="Helical" evidence="3">
    <location>
        <begin position="361"/>
        <end position="381"/>
    </location>
</feature>
<feature type="transmembrane region" description="Helical" evidence="3">
    <location>
        <begin position="417"/>
        <end position="437"/>
    </location>
</feature>
<dbReference type="KEGG" id="fcy:FRACYDRAFT_252605"/>
<evidence type="ECO:0000313" key="5">
    <source>
        <dbReference type="EMBL" id="OEU06973.1"/>
    </source>
</evidence>
<dbReference type="InParanoid" id="A0A1E7EN24"/>
<comment type="similarity">
    <text evidence="1">Belongs to the ThrE exporter (TC 2.A.79) family.</text>
</comment>
<evidence type="ECO:0000256" key="2">
    <source>
        <dbReference type="SAM" id="MobiDB-lite"/>
    </source>
</evidence>
<name>A0A1E7EN24_9STRA</name>
<feature type="transmembrane region" description="Helical" evidence="3">
    <location>
        <begin position="490"/>
        <end position="514"/>
    </location>
</feature>
<reference evidence="5 6" key="1">
    <citation type="submission" date="2016-09" db="EMBL/GenBank/DDBJ databases">
        <title>Extensive genetic diversity and differential bi-allelic expression allows diatom success in the polar Southern Ocean.</title>
        <authorList>
            <consortium name="DOE Joint Genome Institute"/>
            <person name="Mock T."/>
            <person name="Otillar R.P."/>
            <person name="Strauss J."/>
            <person name="Dupont C."/>
            <person name="Frickenhaus S."/>
            <person name="Maumus F."/>
            <person name="Mcmullan M."/>
            <person name="Sanges R."/>
            <person name="Schmutz J."/>
            <person name="Toseland A."/>
            <person name="Valas R."/>
            <person name="Veluchamy A."/>
            <person name="Ward B.J."/>
            <person name="Allen A."/>
            <person name="Barry K."/>
            <person name="Falciatore A."/>
            <person name="Ferrante M."/>
            <person name="Fortunato A.E."/>
            <person name="Gloeckner G."/>
            <person name="Gruber A."/>
            <person name="Hipkin R."/>
            <person name="Janech M."/>
            <person name="Kroth P."/>
            <person name="Leese F."/>
            <person name="Lindquist E."/>
            <person name="Lyon B.R."/>
            <person name="Martin J."/>
            <person name="Mayer C."/>
            <person name="Parker M."/>
            <person name="Quesneville H."/>
            <person name="Raymond J."/>
            <person name="Uhlig C."/>
            <person name="Valentin K.U."/>
            <person name="Worden A.Z."/>
            <person name="Armbrust E.V."/>
            <person name="Bowler C."/>
            <person name="Green B."/>
            <person name="Moulton V."/>
            <person name="Van Oosterhout C."/>
            <person name="Grigoriev I."/>
        </authorList>
    </citation>
    <scope>NUCLEOTIDE SEQUENCE [LARGE SCALE GENOMIC DNA]</scope>
    <source>
        <strain evidence="5 6">CCMP1102</strain>
    </source>
</reference>
<feature type="region of interest" description="Disordered" evidence="2">
    <location>
        <begin position="135"/>
        <end position="160"/>
    </location>
</feature>
<keyword evidence="3" id="KW-0812">Transmembrane</keyword>
<feature type="domain" description="Threonine/serine exporter-like N-terminal" evidence="4">
    <location>
        <begin position="299"/>
        <end position="510"/>
    </location>
</feature>
<dbReference type="Pfam" id="PF06738">
    <property type="entry name" value="ThrE"/>
    <property type="match status" value="1"/>
</dbReference>
<feature type="transmembrane region" description="Helical" evidence="3">
    <location>
        <begin position="387"/>
        <end position="405"/>
    </location>
</feature>
<keyword evidence="3" id="KW-1133">Transmembrane helix</keyword>
<keyword evidence="6" id="KW-1185">Reference proteome</keyword>
<dbReference type="EMBL" id="KV784394">
    <property type="protein sequence ID" value="OEU06973.1"/>
    <property type="molecule type" value="Genomic_DNA"/>
</dbReference>
<feature type="compositionally biased region" description="Low complexity" evidence="2">
    <location>
        <begin position="150"/>
        <end position="160"/>
    </location>
</feature>
<dbReference type="InterPro" id="IPR010619">
    <property type="entry name" value="ThrE-like_N"/>
</dbReference>
<accession>A0A1E7EN24</accession>
<dbReference type="Proteomes" id="UP000095751">
    <property type="component" value="Unassembled WGS sequence"/>
</dbReference>
<sequence length="671" mass="74364">MSSTSESELQPIVDADDLYYLDLSFSDEFSSSTLEENVQNQVKEMDLILMNLYPTTKAELEGWEWYKGIFQSPLLTVLLFVIPFLLLFLSTILFCVNKKRRKRISTDGDGDDNKNDTTGIITTTVSAQSRYSIAASRRRRGSPADDDDVVVLSSPSSSSSTLSMFCSWFRRVIWKEGLRIETSSLNVKDILEKEIDTMQKSKMTINGNNVSNNSYRFQRAGKLFKIHPRSHITEDDIRKVYPDLDTTSIFVSCGMSTIENHEILHNVSKALHLPLLSKLELGLNEITVQFELSSPVVTIQCSTAAFYQLSLLSRSQQLAYYIIKNGNRNSRQSSSLFIPASVYLRVLDELEQDNASDPYGWLIKISAIYIVCVFAPVSVYNGGYINLYWSSIISIAIVIVLLVLQSGIVPSSVSDRWECPIVSFITGLLSSILWQITADNGHIWQDMDLYQHLDQCAANYTIGVLLIWFPGSTLVYGAHEVCLGSYTNGGIRLIKGIVSAMVIALFYTLGWQYWGRNWASNETMNGIPTNLYNTTGGIASLPPSIDCTTPNDIELPWYINQVAFAIPLNAATMIVFNIRLRDTPGVFLVAQATYCVQGALGSCGGENDVYCGLPTYVNVLIVAFAGGCFSEINTLITGFSKYGSMLAIIFVLAPGAGAVKAILGVAFFNLL</sequence>
<protein>
    <recommendedName>
        <fullName evidence="4">Threonine/serine exporter-like N-terminal domain-containing protein</fullName>
    </recommendedName>
</protein>
<evidence type="ECO:0000313" key="6">
    <source>
        <dbReference type="Proteomes" id="UP000095751"/>
    </source>
</evidence>
<gene>
    <name evidence="5" type="ORF">FRACYDRAFT_252605</name>
</gene>
<evidence type="ECO:0000256" key="3">
    <source>
        <dbReference type="SAM" id="Phobius"/>
    </source>
</evidence>
<feature type="transmembrane region" description="Helical" evidence="3">
    <location>
        <begin position="457"/>
        <end position="478"/>
    </location>
</feature>
<dbReference type="GO" id="GO:0022857">
    <property type="term" value="F:transmembrane transporter activity"/>
    <property type="evidence" value="ECO:0007669"/>
    <property type="project" value="InterPro"/>
</dbReference>
<evidence type="ECO:0000259" key="4">
    <source>
        <dbReference type="Pfam" id="PF06738"/>
    </source>
</evidence>
<keyword evidence="3" id="KW-0472">Membrane</keyword>
<feature type="transmembrane region" description="Helical" evidence="3">
    <location>
        <begin position="74"/>
        <end position="96"/>
    </location>
</feature>